<dbReference type="EMBL" id="BOVK01000001">
    <property type="protein sequence ID" value="GIQ67237.1"/>
    <property type="molecule type" value="Genomic_DNA"/>
</dbReference>
<dbReference type="Proteomes" id="UP000677918">
    <property type="component" value="Unassembled WGS sequence"/>
</dbReference>
<proteinExistence type="predicted"/>
<evidence type="ECO:0000313" key="1">
    <source>
        <dbReference type="EMBL" id="GIQ67237.1"/>
    </source>
</evidence>
<organism evidence="1 2">
    <name type="scientific">Xylanibacillus composti</name>
    <dbReference type="NCBI Taxonomy" id="1572762"/>
    <lineage>
        <taxon>Bacteria</taxon>
        <taxon>Bacillati</taxon>
        <taxon>Bacillota</taxon>
        <taxon>Bacilli</taxon>
        <taxon>Bacillales</taxon>
        <taxon>Paenibacillaceae</taxon>
        <taxon>Xylanibacillus</taxon>
    </lineage>
</organism>
<name>A0A8J4M0W7_9BACL</name>
<keyword evidence="2" id="KW-1185">Reference proteome</keyword>
<dbReference type="RefSeq" id="WP_213409845.1">
    <property type="nucleotide sequence ID" value="NZ_BOVK01000001.1"/>
</dbReference>
<protein>
    <submittedName>
        <fullName evidence="1">S-layer homology domain-containing protein</fullName>
    </submittedName>
</protein>
<gene>
    <name evidence="1" type="ORF">XYCOK13_00610</name>
</gene>
<evidence type="ECO:0000313" key="2">
    <source>
        <dbReference type="Proteomes" id="UP000677918"/>
    </source>
</evidence>
<sequence>MNGRSRFFFKDVDQSDPLYEKVVQLHKQGSVIGCEDNTLRLEEPLTRQDLMLLWGWYVGNENVLRDDVPALMDMQMKEFLDYNEVEDKYKSALNQFRSSEDHFKHVFGQAPYLNMAAVVTRGEAALLLVRMDQEESQDKASEAARTAATGSDPALSCGLGNHGGGISCNEARGGKRSCRLCLFMVL</sequence>
<dbReference type="AlphaFoldDB" id="A0A8J4M0W7"/>
<accession>A0A8J4M0W7</accession>
<comment type="caution">
    <text evidence="1">The sequence shown here is derived from an EMBL/GenBank/DDBJ whole genome shotgun (WGS) entry which is preliminary data.</text>
</comment>
<reference evidence="1" key="1">
    <citation type="submission" date="2021-04" db="EMBL/GenBank/DDBJ databases">
        <title>Draft genome sequence of Xylanibacillus composti strain K13.</title>
        <authorList>
            <person name="Uke A."/>
            <person name="Chhe C."/>
            <person name="Baramee S."/>
            <person name="Kosugi A."/>
        </authorList>
    </citation>
    <scope>NUCLEOTIDE SEQUENCE</scope>
    <source>
        <strain evidence="1">K13</strain>
    </source>
</reference>